<evidence type="ECO:0000313" key="2">
    <source>
        <dbReference type="Proteomes" id="UP000427906"/>
    </source>
</evidence>
<name>A0A5K7YL32_9BACT</name>
<gene>
    <name evidence="1" type="ORF">DSCA_09340</name>
</gene>
<evidence type="ECO:0000313" key="1">
    <source>
        <dbReference type="EMBL" id="BBO67004.1"/>
    </source>
</evidence>
<organism evidence="1 2">
    <name type="scientific">Desulfosarcina alkanivorans</name>
    <dbReference type="NCBI Taxonomy" id="571177"/>
    <lineage>
        <taxon>Bacteria</taxon>
        <taxon>Pseudomonadati</taxon>
        <taxon>Thermodesulfobacteriota</taxon>
        <taxon>Desulfobacteria</taxon>
        <taxon>Desulfobacterales</taxon>
        <taxon>Desulfosarcinaceae</taxon>
        <taxon>Desulfosarcina</taxon>
    </lineage>
</organism>
<keyword evidence="2" id="KW-1185">Reference proteome</keyword>
<dbReference type="EMBL" id="AP021874">
    <property type="protein sequence ID" value="BBO67004.1"/>
    <property type="molecule type" value="Genomic_DNA"/>
</dbReference>
<dbReference type="AlphaFoldDB" id="A0A5K7YL32"/>
<proteinExistence type="predicted"/>
<dbReference type="OrthoDB" id="5415075at2"/>
<dbReference type="RefSeq" id="WP_155315309.1">
    <property type="nucleotide sequence ID" value="NZ_AP021874.1"/>
</dbReference>
<dbReference type="KEGG" id="dalk:DSCA_09340"/>
<accession>A0A5K7YL32</accession>
<sequence>MDISLQIKSLLSEAELYRSQGLFPEAKEKYIAASAMIQKIHRLKNKESLLKAISLKVRSLEKKTEKVETGPASPELSEKGQNLIKNLFGENDLQKAVALARFGQFERAIVELTALLKDDVYRVDAGKNIIRCKMAIASVEDAIDQYNQWFAGDLFSANQLEAIRTYLQSVLDQKGIDTPLPIPVGERDEIDGQADSGGIEFSMPEPEEEILDITSIGITFTNGVQKGKMVEFDVNFQSGDMLSLIISKKDRGLIEDLENGEKLEDIQFYSPIAMFKGTATIANKTQIDAGPKQGDFCLDLKVTST</sequence>
<protein>
    <submittedName>
        <fullName evidence="1">Uncharacterized protein</fullName>
    </submittedName>
</protein>
<reference evidence="1 2" key="1">
    <citation type="submission" date="2019-11" db="EMBL/GenBank/DDBJ databases">
        <title>Comparative genomics of hydrocarbon-degrading Desulfosarcina strains.</title>
        <authorList>
            <person name="Watanabe M."/>
            <person name="Kojima H."/>
            <person name="Fukui M."/>
        </authorList>
    </citation>
    <scope>NUCLEOTIDE SEQUENCE [LARGE SCALE GENOMIC DNA]</scope>
    <source>
        <strain evidence="1 2">PL12</strain>
    </source>
</reference>
<dbReference type="Proteomes" id="UP000427906">
    <property type="component" value="Chromosome"/>
</dbReference>